<name>C4KD29_THASP</name>
<dbReference type="Gene3D" id="3.30.70.270">
    <property type="match status" value="1"/>
</dbReference>
<dbReference type="InterPro" id="IPR013976">
    <property type="entry name" value="HDOD"/>
</dbReference>
<reference evidence="9" key="1">
    <citation type="submission" date="2009-05" db="EMBL/GenBank/DDBJ databases">
        <title>Complete sequence of chromosome of Thauera sp. MZ1T.</title>
        <authorList>
            <consortium name="US DOE Joint Genome Institute"/>
            <person name="Lucas S."/>
            <person name="Copeland A."/>
            <person name="Lapidus A."/>
            <person name="Glavina del Rio T."/>
            <person name="Dalin E."/>
            <person name="Tice H."/>
            <person name="Bruce D."/>
            <person name="Goodwin L."/>
            <person name="Pitluck S."/>
            <person name="Sims D."/>
            <person name="Brettin T."/>
            <person name="Detter J.C."/>
            <person name="Han C."/>
            <person name="Larimer F."/>
            <person name="Land M."/>
            <person name="Hauser L."/>
            <person name="Kyrpides N."/>
            <person name="Mikhailova N."/>
            <person name="Sayler G.S."/>
        </authorList>
    </citation>
    <scope>NUCLEOTIDE SEQUENCE [LARGE SCALE GENOMIC DNA]</scope>
    <source>
        <strain evidence="9">MZ1T</strain>
    </source>
</reference>
<dbReference type="PANTHER" id="PTHR45138:SF9">
    <property type="entry name" value="DIGUANYLATE CYCLASE DGCM-RELATED"/>
    <property type="match status" value="1"/>
</dbReference>
<dbReference type="RefSeq" id="WP_012586178.1">
    <property type="nucleotide sequence ID" value="NC_011662.2"/>
</dbReference>
<dbReference type="HOGENOM" id="CLU_019124_1_0_4"/>
<dbReference type="SUPFAM" id="SSF55073">
    <property type="entry name" value="Nucleotide cyclase"/>
    <property type="match status" value="1"/>
</dbReference>
<reference evidence="8 9" key="2">
    <citation type="journal article" date="2012" name="Stand. Genomic Sci.">
        <title>Complete genome sequence of Thauera aminoaromatica strain MZ1T.</title>
        <authorList>
            <person name="Jiang K."/>
            <person name="Sanseverino J."/>
            <person name="Chauhan A."/>
            <person name="Lucas S."/>
            <person name="Copeland A."/>
            <person name="Lapidus A."/>
            <person name="Del Rio T.G."/>
            <person name="Dalin E."/>
            <person name="Tice H."/>
            <person name="Bruce D."/>
            <person name="Goodwin L."/>
            <person name="Pitluck S."/>
            <person name="Sims D."/>
            <person name="Brettin T."/>
            <person name="Detter J.C."/>
            <person name="Han C."/>
            <person name="Chang Y.J."/>
            <person name="Larimer F."/>
            <person name="Land M."/>
            <person name="Hauser L."/>
            <person name="Kyrpides N.C."/>
            <person name="Mikhailova N."/>
            <person name="Moser S."/>
            <person name="Jegier P."/>
            <person name="Close D."/>
            <person name="Debruyn J.M."/>
            <person name="Wang Y."/>
            <person name="Layton A.C."/>
            <person name="Allen M.S."/>
            <person name="Sayler G.S."/>
        </authorList>
    </citation>
    <scope>NUCLEOTIDE SEQUENCE [LARGE SCALE GENOMIC DNA]</scope>
    <source>
        <strain evidence="8 9">MZ1T</strain>
    </source>
</reference>
<dbReference type="Proteomes" id="UP000002186">
    <property type="component" value="Chromosome"/>
</dbReference>
<proteinExistence type="predicted"/>
<evidence type="ECO:0000259" key="7">
    <source>
        <dbReference type="PROSITE" id="PS51833"/>
    </source>
</evidence>
<dbReference type="AlphaFoldDB" id="C4KD29"/>
<dbReference type="Pfam" id="PF00990">
    <property type="entry name" value="GGDEF"/>
    <property type="match status" value="1"/>
</dbReference>
<dbReference type="eggNOG" id="COG1639">
    <property type="taxonomic scope" value="Bacteria"/>
</dbReference>
<feature type="modified residue" description="4-aspartylphosphate" evidence="3">
    <location>
        <position position="363"/>
    </location>
</feature>
<dbReference type="Gene3D" id="1.10.3210.10">
    <property type="entry name" value="Hypothetical protein af1432"/>
    <property type="match status" value="1"/>
</dbReference>
<feature type="domain" description="GGDEF" evidence="6">
    <location>
        <begin position="494"/>
        <end position="627"/>
    </location>
</feature>
<evidence type="ECO:0000256" key="3">
    <source>
        <dbReference type="PROSITE-ProRule" id="PRU00169"/>
    </source>
</evidence>
<evidence type="ECO:0000313" key="9">
    <source>
        <dbReference type="Proteomes" id="UP000002186"/>
    </source>
</evidence>
<dbReference type="Pfam" id="PF00072">
    <property type="entry name" value="Response_reg"/>
    <property type="match status" value="1"/>
</dbReference>
<dbReference type="CDD" id="cd01949">
    <property type="entry name" value="GGDEF"/>
    <property type="match status" value="1"/>
</dbReference>
<dbReference type="OrthoDB" id="9813903at2"/>
<dbReference type="GO" id="GO:0000160">
    <property type="term" value="P:phosphorelay signal transduction system"/>
    <property type="evidence" value="ECO:0007669"/>
    <property type="project" value="InterPro"/>
</dbReference>
<dbReference type="STRING" id="85643.Tmz1t_3851"/>
<dbReference type="NCBIfam" id="TIGR00254">
    <property type="entry name" value="GGDEF"/>
    <property type="match status" value="1"/>
</dbReference>
<evidence type="ECO:0000256" key="4">
    <source>
        <dbReference type="SAM" id="Coils"/>
    </source>
</evidence>
<gene>
    <name evidence="8" type="ordered locus">Tmz1t_3851</name>
</gene>
<dbReference type="EMBL" id="CP001281">
    <property type="protein sequence ID" value="ACR02440.1"/>
    <property type="molecule type" value="Genomic_DNA"/>
</dbReference>
<evidence type="ECO:0000313" key="8">
    <source>
        <dbReference type="EMBL" id="ACR02440.1"/>
    </source>
</evidence>
<keyword evidence="3" id="KW-0597">Phosphoprotein</keyword>
<dbReference type="PROSITE" id="PS51833">
    <property type="entry name" value="HDOD"/>
    <property type="match status" value="1"/>
</dbReference>
<dbReference type="InterPro" id="IPR001789">
    <property type="entry name" value="Sig_transdc_resp-reg_receiver"/>
</dbReference>
<feature type="domain" description="Response regulatory" evidence="5">
    <location>
        <begin position="313"/>
        <end position="430"/>
    </location>
</feature>
<feature type="coiled-coil region" evidence="4">
    <location>
        <begin position="556"/>
        <end position="583"/>
    </location>
</feature>
<dbReference type="InterPro" id="IPR050469">
    <property type="entry name" value="Diguanylate_Cyclase"/>
</dbReference>
<dbReference type="GO" id="GO:0005886">
    <property type="term" value="C:plasma membrane"/>
    <property type="evidence" value="ECO:0007669"/>
    <property type="project" value="TreeGrafter"/>
</dbReference>
<dbReference type="PROSITE" id="PS50887">
    <property type="entry name" value="GGDEF"/>
    <property type="match status" value="1"/>
</dbReference>
<evidence type="ECO:0000259" key="5">
    <source>
        <dbReference type="PROSITE" id="PS50110"/>
    </source>
</evidence>
<dbReference type="InterPro" id="IPR011006">
    <property type="entry name" value="CheY-like_superfamily"/>
</dbReference>
<dbReference type="GO" id="GO:0043709">
    <property type="term" value="P:cell adhesion involved in single-species biofilm formation"/>
    <property type="evidence" value="ECO:0007669"/>
    <property type="project" value="TreeGrafter"/>
</dbReference>
<dbReference type="SUPFAM" id="SSF52172">
    <property type="entry name" value="CheY-like"/>
    <property type="match status" value="1"/>
</dbReference>
<evidence type="ECO:0000259" key="6">
    <source>
        <dbReference type="PROSITE" id="PS50887"/>
    </source>
</evidence>
<comment type="catalytic activity">
    <reaction evidence="2">
        <text>2 GTP = 3',3'-c-di-GMP + 2 diphosphate</text>
        <dbReference type="Rhea" id="RHEA:24898"/>
        <dbReference type="ChEBI" id="CHEBI:33019"/>
        <dbReference type="ChEBI" id="CHEBI:37565"/>
        <dbReference type="ChEBI" id="CHEBI:58805"/>
        <dbReference type="EC" id="2.7.7.65"/>
    </reaction>
</comment>
<evidence type="ECO:0000256" key="2">
    <source>
        <dbReference type="ARBA" id="ARBA00034247"/>
    </source>
</evidence>
<dbReference type="SMART" id="SM00267">
    <property type="entry name" value="GGDEF"/>
    <property type="match status" value="1"/>
</dbReference>
<dbReference type="EC" id="2.7.7.65" evidence="1"/>
<keyword evidence="9" id="KW-1185">Reference proteome</keyword>
<dbReference type="SUPFAM" id="SSF109604">
    <property type="entry name" value="HD-domain/PDEase-like"/>
    <property type="match status" value="1"/>
</dbReference>
<protein>
    <recommendedName>
        <fullName evidence="1">diguanylate cyclase</fullName>
        <ecNumber evidence="1">2.7.7.65</ecNumber>
    </recommendedName>
</protein>
<dbReference type="KEGG" id="tmz:Tmz1t_3851"/>
<dbReference type="SMART" id="SM00448">
    <property type="entry name" value="REC"/>
    <property type="match status" value="1"/>
</dbReference>
<dbReference type="PROSITE" id="PS50110">
    <property type="entry name" value="RESPONSE_REGULATORY"/>
    <property type="match status" value="1"/>
</dbReference>
<dbReference type="eggNOG" id="COG3706">
    <property type="taxonomic scope" value="Bacteria"/>
</dbReference>
<dbReference type="GO" id="GO:0052621">
    <property type="term" value="F:diguanylate cyclase activity"/>
    <property type="evidence" value="ECO:0007669"/>
    <property type="project" value="UniProtKB-EC"/>
</dbReference>
<dbReference type="Pfam" id="PF08668">
    <property type="entry name" value="HDOD"/>
    <property type="match status" value="1"/>
</dbReference>
<dbReference type="FunFam" id="3.30.70.270:FF:000001">
    <property type="entry name" value="Diguanylate cyclase domain protein"/>
    <property type="match status" value="1"/>
</dbReference>
<dbReference type="InterPro" id="IPR029787">
    <property type="entry name" value="Nucleotide_cyclase"/>
</dbReference>
<dbReference type="GO" id="GO:1902201">
    <property type="term" value="P:negative regulation of bacterial-type flagellum-dependent cell motility"/>
    <property type="evidence" value="ECO:0007669"/>
    <property type="project" value="TreeGrafter"/>
</dbReference>
<dbReference type="InterPro" id="IPR000160">
    <property type="entry name" value="GGDEF_dom"/>
</dbReference>
<feature type="domain" description="HDOD" evidence="7">
    <location>
        <begin position="13"/>
        <end position="208"/>
    </location>
</feature>
<dbReference type="PANTHER" id="PTHR45138">
    <property type="entry name" value="REGULATORY COMPONENTS OF SENSORY TRANSDUCTION SYSTEM"/>
    <property type="match status" value="1"/>
</dbReference>
<keyword evidence="4" id="KW-0175">Coiled coil</keyword>
<organism evidence="8 9">
    <name type="scientific">Thauera aminoaromatica</name>
    <dbReference type="NCBI Taxonomy" id="164330"/>
    <lineage>
        <taxon>Bacteria</taxon>
        <taxon>Pseudomonadati</taxon>
        <taxon>Pseudomonadota</taxon>
        <taxon>Betaproteobacteria</taxon>
        <taxon>Rhodocyclales</taxon>
        <taxon>Zoogloeaceae</taxon>
        <taxon>Thauera</taxon>
    </lineage>
</organism>
<evidence type="ECO:0000256" key="1">
    <source>
        <dbReference type="ARBA" id="ARBA00012528"/>
    </source>
</evidence>
<dbReference type="Gene3D" id="3.40.50.2300">
    <property type="match status" value="1"/>
</dbReference>
<accession>C4KD29</accession>
<dbReference type="InterPro" id="IPR043128">
    <property type="entry name" value="Rev_trsase/Diguanyl_cyclase"/>
</dbReference>
<sequence length="634" mass="69195">MKTLEHIPLNGELPSPKGVALAILELCRKDDATIAEVARIAQTDPALASRLIRQANSAAHGGGRPVASVTEAIMRLGMGTVRNLALGFSLVDQYQNGPCGQFDYQGFWSHSLLMGLAMQKFSNMTGAGASEELFACGLLAQVGRLSLATVYPVEYGRLLDGQDGVARNLVALEQEHLQTDHNELTAALLGEWGIPGALIEPIYHHEEPEHSGFSTGSRPYQLVHLFYLARRVADLGLAGENERNACTAELLLLGGRIGLDAEQLGATVDDLVQQWRTWGELLRVPASALPSFAHMSAAHAMRDEKSDGAAALRVLLVDDDPTTRCMMEGVLSGALGHAVVCANNGREALALAVETQPQIVVTDWMMPGMDGLDLARALRATEWGQTMYLIMLTGHENEDEVSEAFEAGVDDFLVKPVNVRTLRARLRAARHYVQLLEAWERDRAQLKQFAAELAISNRRLAHAAMTDLLTNLPNRRSGMNALAKAWAASSRFEQPLSVMMLDIDHFKRINDSHGHAVGDTVLRDVAQAIQQSARKDDSMCRMGGEEFLVICPNTDLKAAVQAAERLRRMVERLRIQAGETEIQTSVSIGVATREVGMTETDALVNAADRALYRAKQAGRNRSCVVVQGQMRCFP</sequence>